<name>A0ABR7NQL0_9FIRM</name>
<dbReference type="InterPro" id="IPR016047">
    <property type="entry name" value="M23ase_b-sheet_dom"/>
</dbReference>
<dbReference type="RefSeq" id="WP_262427011.1">
    <property type="nucleotide sequence ID" value="NZ_JACRTJ010000008.1"/>
</dbReference>
<gene>
    <name evidence="3" type="ORF">H8708_03815</name>
</gene>
<accession>A0ABR7NQL0</accession>
<keyword evidence="4" id="KW-1185">Reference proteome</keyword>
<dbReference type="CDD" id="cd12797">
    <property type="entry name" value="M23_peptidase"/>
    <property type="match status" value="1"/>
</dbReference>
<dbReference type="InterPro" id="IPR011055">
    <property type="entry name" value="Dup_hybrid_motif"/>
</dbReference>
<comment type="caution">
    <text evidence="3">The sequence shown here is derived from an EMBL/GenBank/DDBJ whole genome shotgun (WGS) entry which is preliminary data.</text>
</comment>
<dbReference type="Proteomes" id="UP000647491">
    <property type="component" value="Unassembled WGS sequence"/>
</dbReference>
<sequence>MKERVNQLFKDKLVLVMLVLGLLTIVAAAGAVRIRKGAQNMEESPYLEIKEPEGMIAGETEPPRTVAGSSNAQEAEPAGAGAGSHVTENTMGAAETEAAALEDPPADEAGAAAGDSLVLDFTESDRLLWPVQGNVILGYSMDTTTWFPTLEQYKCNPANVIQSEVSTPVSAPADARILEVGVNEEIGNYVRLDLGNGYQAVCGQLKEIPVVENEYVSRGDVLGYVAEPTKYYSLEGASLYFELLSGDEPVDALDYLE</sequence>
<dbReference type="SUPFAM" id="SSF51261">
    <property type="entry name" value="Duplicated hybrid motif"/>
    <property type="match status" value="1"/>
</dbReference>
<organism evidence="3 4">
    <name type="scientific">Enterocloster hominis</name>
    <name type="common">ex Liu et al. 2021</name>
    <dbReference type="NCBI Taxonomy" id="2763663"/>
    <lineage>
        <taxon>Bacteria</taxon>
        <taxon>Bacillati</taxon>
        <taxon>Bacillota</taxon>
        <taxon>Clostridia</taxon>
        <taxon>Lachnospirales</taxon>
        <taxon>Lachnospiraceae</taxon>
        <taxon>Enterocloster</taxon>
    </lineage>
</organism>
<evidence type="ECO:0000313" key="3">
    <source>
        <dbReference type="EMBL" id="MBC8598364.1"/>
    </source>
</evidence>
<feature type="region of interest" description="Disordered" evidence="1">
    <location>
        <begin position="51"/>
        <end position="87"/>
    </location>
</feature>
<feature type="domain" description="M23ase beta-sheet core" evidence="2">
    <location>
        <begin position="161"/>
        <end position="251"/>
    </location>
</feature>
<evidence type="ECO:0000256" key="1">
    <source>
        <dbReference type="SAM" id="MobiDB-lite"/>
    </source>
</evidence>
<dbReference type="Pfam" id="PF01551">
    <property type="entry name" value="Peptidase_M23"/>
    <property type="match status" value="1"/>
</dbReference>
<proteinExistence type="predicted"/>
<dbReference type="PANTHER" id="PTHR21666:SF270">
    <property type="entry name" value="MUREIN HYDROLASE ACTIVATOR ENVC"/>
    <property type="match status" value="1"/>
</dbReference>
<reference evidence="3 4" key="1">
    <citation type="submission" date="2020-08" db="EMBL/GenBank/DDBJ databases">
        <title>Genome public.</title>
        <authorList>
            <person name="Liu C."/>
            <person name="Sun Q."/>
        </authorList>
    </citation>
    <scope>NUCLEOTIDE SEQUENCE [LARGE SCALE GENOMIC DNA]</scope>
    <source>
        <strain evidence="3 4">BX10</strain>
    </source>
</reference>
<protein>
    <submittedName>
        <fullName evidence="3">M23 family metallopeptidase</fullName>
    </submittedName>
</protein>
<evidence type="ECO:0000313" key="4">
    <source>
        <dbReference type="Proteomes" id="UP000647491"/>
    </source>
</evidence>
<dbReference type="EMBL" id="JACRTJ010000008">
    <property type="protein sequence ID" value="MBC8598364.1"/>
    <property type="molecule type" value="Genomic_DNA"/>
</dbReference>
<evidence type="ECO:0000259" key="2">
    <source>
        <dbReference type="Pfam" id="PF01551"/>
    </source>
</evidence>
<dbReference type="Gene3D" id="2.70.70.10">
    <property type="entry name" value="Glucose Permease (Domain IIA)"/>
    <property type="match status" value="1"/>
</dbReference>
<dbReference type="PANTHER" id="PTHR21666">
    <property type="entry name" value="PEPTIDASE-RELATED"/>
    <property type="match status" value="1"/>
</dbReference>
<dbReference type="InterPro" id="IPR050570">
    <property type="entry name" value="Cell_wall_metabolism_enzyme"/>
</dbReference>